<sequence>MSARATPAPTQASLVVQTSFLGDVVLTTPLIAALGRRGPVDVVVRPDAAALLRRHPDVRQVIVYDKRGKDRGVRGMLRVARAIRALPGPDGVSEWGPRDRVAYMAQGSPRSAALALLGGCAERVGFDSSRQARPLYTRIVAFDPSRHHAARLWSLAAATEDAGVEVPAPRLAPGADEVTAVDGALGELAAGGFVAVAPGSVWATKRWPEYPALAAALAADLPVVVVGGPGDRELAAAIVAACPPGRALDVTGRLSLLASTELLRRAALLVTNDSAPQHLASAVGTPTLTIFGPTVPEFGFGPLAPGSRTAGVAGLVCRPCDPHGPARCPLGHWRCMREQGADAIVALARAQLREPRPSST</sequence>
<dbReference type="Proteomes" id="UP001161325">
    <property type="component" value="Unassembled WGS sequence"/>
</dbReference>
<dbReference type="Pfam" id="PF01075">
    <property type="entry name" value="Glyco_transf_9"/>
    <property type="match status" value="1"/>
</dbReference>
<dbReference type="RefSeq" id="WP_284352550.1">
    <property type="nucleotide sequence ID" value="NZ_BRXS01000007.1"/>
</dbReference>
<evidence type="ECO:0000256" key="1">
    <source>
        <dbReference type="ARBA" id="ARBA00022676"/>
    </source>
</evidence>
<dbReference type="InterPro" id="IPR051199">
    <property type="entry name" value="LPS_LOS_Heptosyltrfase"/>
</dbReference>
<dbReference type="Gene3D" id="3.40.50.2000">
    <property type="entry name" value="Glycogen Phosphorylase B"/>
    <property type="match status" value="2"/>
</dbReference>
<evidence type="ECO:0000313" key="3">
    <source>
        <dbReference type="EMBL" id="GLC28127.1"/>
    </source>
</evidence>
<accession>A0AA37QD43</accession>
<organism evidence="3 4">
    <name type="scientific">Roseisolibacter agri</name>
    <dbReference type="NCBI Taxonomy" id="2014610"/>
    <lineage>
        <taxon>Bacteria</taxon>
        <taxon>Pseudomonadati</taxon>
        <taxon>Gemmatimonadota</taxon>
        <taxon>Gemmatimonadia</taxon>
        <taxon>Gemmatimonadales</taxon>
        <taxon>Gemmatimonadaceae</taxon>
        <taxon>Roseisolibacter</taxon>
    </lineage>
</organism>
<keyword evidence="4" id="KW-1185">Reference proteome</keyword>
<keyword evidence="2" id="KW-0808">Transferase</keyword>
<dbReference type="EMBL" id="BRXS01000007">
    <property type="protein sequence ID" value="GLC28127.1"/>
    <property type="molecule type" value="Genomic_DNA"/>
</dbReference>
<dbReference type="SUPFAM" id="SSF53756">
    <property type="entry name" value="UDP-Glycosyltransferase/glycogen phosphorylase"/>
    <property type="match status" value="1"/>
</dbReference>
<proteinExistence type="predicted"/>
<gene>
    <name evidence="3" type="ORF">rosag_46400</name>
</gene>
<dbReference type="CDD" id="cd03789">
    <property type="entry name" value="GT9_LPS_heptosyltransferase"/>
    <property type="match status" value="1"/>
</dbReference>
<reference evidence="3" key="1">
    <citation type="submission" date="2022-08" db="EMBL/GenBank/DDBJ databases">
        <title>Draft genome sequencing of Roseisolibacter agri AW1220.</title>
        <authorList>
            <person name="Tobiishi Y."/>
            <person name="Tonouchi A."/>
        </authorList>
    </citation>
    <scope>NUCLEOTIDE SEQUENCE</scope>
    <source>
        <strain evidence="3">AW1220</strain>
    </source>
</reference>
<comment type="caution">
    <text evidence="3">The sequence shown here is derived from an EMBL/GenBank/DDBJ whole genome shotgun (WGS) entry which is preliminary data.</text>
</comment>
<dbReference type="GO" id="GO:0008713">
    <property type="term" value="F:ADP-heptose-lipopolysaccharide heptosyltransferase activity"/>
    <property type="evidence" value="ECO:0007669"/>
    <property type="project" value="TreeGrafter"/>
</dbReference>
<dbReference type="PANTHER" id="PTHR30160">
    <property type="entry name" value="TETRAACYLDISACCHARIDE 4'-KINASE-RELATED"/>
    <property type="match status" value="1"/>
</dbReference>
<name>A0AA37QD43_9BACT</name>
<dbReference type="PANTHER" id="PTHR30160:SF1">
    <property type="entry name" value="LIPOPOLYSACCHARIDE 1,2-N-ACETYLGLUCOSAMINETRANSFERASE-RELATED"/>
    <property type="match status" value="1"/>
</dbReference>
<evidence type="ECO:0000256" key="2">
    <source>
        <dbReference type="ARBA" id="ARBA00022679"/>
    </source>
</evidence>
<protein>
    <submittedName>
        <fullName evidence="3">ADP-heptose--LPS heptosyltransferase II</fullName>
    </submittedName>
</protein>
<keyword evidence="1" id="KW-0328">Glycosyltransferase</keyword>
<dbReference type="AlphaFoldDB" id="A0AA37QD43"/>
<dbReference type="GO" id="GO:0005829">
    <property type="term" value="C:cytosol"/>
    <property type="evidence" value="ECO:0007669"/>
    <property type="project" value="TreeGrafter"/>
</dbReference>
<evidence type="ECO:0000313" key="4">
    <source>
        <dbReference type="Proteomes" id="UP001161325"/>
    </source>
</evidence>
<dbReference type="InterPro" id="IPR002201">
    <property type="entry name" value="Glyco_trans_9"/>
</dbReference>
<dbReference type="GO" id="GO:0009244">
    <property type="term" value="P:lipopolysaccharide core region biosynthetic process"/>
    <property type="evidence" value="ECO:0007669"/>
    <property type="project" value="TreeGrafter"/>
</dbReference>